<dbReference type="RefSeq" id="WP_004629873.1">
    <property type="nucleotide sequence ID" value="NZ_AORV01000065.1"/>
</dbReference>
<dbReference type="Gene3D" id="3.40.190.10">
    <property type="entry name" value="Periplasmic binding protein-like II"/>
    <property type="match status" value="2"/>
</dbReference>
<evidence type="ECO:0000256" key="4">
    <source>
        <dbReference type="SAM" id="MobiDB-lite"/>
    </source>
</evidence>
<evidence type="ECO:0000256" key="5">
    <source>
        <dbReference type="SAM" id="SignalP"/>
    </source>
</evidence>
<keyword evidence="6" id="KW-0762">Sugar transport</keyword>
<dbReference type="GO" id="GO:0015768">
    <property type="term" value="P:maltose transport"/>
    <property type="evidence" value="ECO:0007669"/>
    <property type="project" value="TreeGrafter"/>
</dbReference>
<comment type="caution">
    <text evidence="6">The sequence shown here is derived from an EMBL/GenBank/DDBJ whole genome shotgun (WGS) entry which is preliminary data.</text>
</comment>
<reference evidence="6 7" key="1">
    <citation type="journal article" date="2013" name="Genome Announc.">
        <title>Draft Genome Sequence of the Cellulolytic, Mesophilic, Anaerobic Bacterium Clostridium termitidis Strain CT1112 (DSM 5398).</title>
        <authorList>
            <person name="Lal S."/>
            <person name="Ramachandran U."/>
            <person name="Zhang X."/>
            <person name="Munir R."/>
            <person name="Sparling R."/>
            <person name="Levin D.B."/>
        </authorList>
    </citation>
    <scope>NUCLEOTIDE SEQUENCE [LARGE SCALE GENOMIC DNA]</scope>
    <source>
        <strain evidence="6 7">CT1112</strain>
    </source>
</reference>
<sequence>MKRVIAFLMVSMLVLGLFAGCGSSNGTASSSTGPQSSGGSAASEVSTPAAPAEKAKVTLWYYWENKDHQQILTDIVKQYNTSQNEVEVTNEYYPFADFKKVLSIGLAASKLPDLVLIDNPDHAAYAAMGLFADITDKIKDWPDKEQYFEGPWKSCTLDGKVYGIPFGSNDLALYYNEDMLNKAGVKPPQTWDELRAAAKKLTGNGVTGLGVSAPKTEEGTFQFMPWILSAGGDLTKINSPEGIKSFTMISDLVKDGSMSKEVMNWVQSDVLKQFMAGKIAMMFNGPWQVPTLQKDAPDLKWNVTLIPKDKQYASVLGGENWGVVNGKNVDATVKFLKYVTQVDVLKGYIGKFGYFPSRKDLASDPQFTGDPIYKVFIDELQYAQPRGPHPKWPELSNAVSQALQEVIAGVKTPEAAAKDAQEKIDKAIK</sequence>
<dbReference type="Proteomes" id="UP000014155">
    <property type="component" value="Unassembled WGS sequence"/>
</dbReference>
<dbReference type="STRING" id="1195236.CTER_4839"/>
<evidence type="ECO:0000313" key="6">
    <source>
        <dbReference type="EMBL" id="EMS69599.1"/>
    </source>
</evidence>
<feature type="compositionally biased region" description="Low complexity" evidence="4">
    <location>
        <begin position="28"/>
        <end position="43"/>
    </location>
</feature>
<evidence type="ECO:0000256" key="3">
    <source>
        <dbReference type="ARBA" id="ARBA00022729"/>
    </source>
</evidence>
<evidence type="ECO:0000313" key="7">
    <source>
        <dbReference type="Proteomes" id="UP000014155"/>
    </source>
</evidence>
<dbReference type="InterPro" id="IPR006059">
    <property type="entry name" value="SBP"/>
</dbReference>
<evidence type="ECO:0000256" key="2">
    <source>
        <dbReference type="ARBA" id="ARBA00022448"/>
    </source>
</evidence>
<proteinExistence type="inferred from homology"/>
<gene>
    <name evidence="6" type="ORF">CTER_4839</name>
</gene>
<dbReference type="PANTHER" id="PTHR30061:SF50">
    <property type="entry name" value="MALTOSE_MALTODEXTRIN-BINDING PERIPLASMIC PROTEIN"/>
    <property type="match status" value="1"/>
</dbReference>
<feature type="chain" id="PRO_5039395564" evidence="5">
    <location>
        <begin position="20"/>
        <end position="429"/>
    </location>
</feature>
<dbReference type="AlphaFoldDB" id="S0FK97"/>
<dbReference type="PROSITE" id="PS51257">
    <property type="entry name" value="PROKAR_LIPOPROTEIN"/>
    <property type="match status" value="1"/>
</dbReference>
<protein>
    <submittedName>
        <fullName evidence="6">ABC-type sugar transport system, periplasmic component</fullName>
    </submittedName>
</protein>
<dbReference type="SUPFAM" id="SSF53850">
    <property type="entry name" value="Periplasmic binding protein-like II"/>
    <property type="match status" value="1"/>
</dbReference>
<organism evidence="6 7">
    <name type="scientific">Ruminiclostridium cellobioparum subsp. termitidis CT1112</name>
    <dbReference type="NCBI Taxonomy" id="1195236"/>
    <lineage>
        <taxon>Bacteria</taxon>
        <taxon>Bacillati</taxon>
        <taxon>Bacillota</taxon>
        <taxon>Clostridia</taxon>
        <taxon>Eubacteriales</taxon>
        <taxon>Oscillospiraceae</taxon>
        <taxon>Ruminiclostridium</taxon>
    </lineage>
</organism>
<dbReference type="GO" id="GO:1901982">
    <property type="term" value="F:maltose binding"/>
    <property type="evidence" value="ECO:0007669"/>
    <property type="project" value="TreeGrafter"/>
</dbReference>
<keyword evidence="3 5" id="KW-0732">Signal</keyword>
<keyword evidence="2" id="KW-0813">Transport</keyword>
<feature type="region of interest" description="Disordered" evidence="4">
    <location>
        <begin position="28"/>
        <end position="47"/>
    </location>
</feature>
<dbReference type="GO" id="GO:0042956">
    <property type="term" value="P:maltodextrin transmembrane transport"/>
    <property type="evidence" value="ECO:0007669"/>
    <property type="project" value="TreeGrafter"/>
</dbReference>
<evidence type="ECO:0000256" key="1">
    <source>
        <dbReference type="ARBA" id="ARBA00008520"/>
    </source>
</evidence>
<dbReference type="PANTHER" id="PTHR30061">
    <property type="entry name" value="MALTOSE-BINDING PERIPLASMIC PROTEIN"/>
    <property type="match status" value="1"/>
</dbReference>
<dbReference type="eggNOG" id="COG1653">
    <property type="taxonomic scope" value="Bacteria"/>
</dbReference>
<dbReference type="CDD" id="cd14748">
    <property type="entry name" value="PBP2_UgpB"/>
    <property type="match status" value="1"/>
</dbReference>
<name>S0FK97_RUMCE</name>
<keyword evidence="7" id="KW-1185">Reference proteome</keyword>
<dbReference type="GO" id="GO:0055052">
    <property type="term" value="C:ATP-binding cassette (ABC) transporter complex, substrate-binding subunit-containing"/>
    <property type="evidence" value="ECO:0007669"/>
    <property type="project" value="TreeGrafter"/>
</dbReference>
<accession>S0FK97</accession>
<dbReference type="EMBL" id="AORV01000065">
    <property type="protein sequence ID" value="EMS69599.1"/>
    <property type="molecule type" value="Genomic_DNA"/>
</dbReference>
<comment type="similarity">
    <text evidence="1">Belongs to the bacterial solute-binding protein 1 family.</text>
</comment>
<dbReference type="PATRIC" id="fig|1195236.3.peg.5026"/>
<feature type="signal peptide" evidence="5">
    <location>
        <begin position="1"/>
        <end position="19"/>
    </location>
</feature>
<dbReference type="Pfam" id="PF13416">
    <property type="entry name" value="SBP_bac_8"/>
    <property type="match status" value="1"/>
</dbReference>